<dbReference type="GO" id="GO:0016829">
    <property type="term" value="F:lyase activity"/>
    <property type="evidence" value="ECO:0007669"/>
    <property type="project" value="UniProtKB-UniRule"/>
</dbReference>
<dbReference type="PANTHER" id="PTHR36566:SF1">
    <property type="entry name" value="PYRIDINIUM-3,5-BISTHIOCARBOXYLIC ACID MONONUCLEOTIDE NICKEL INSERTION PROTEIN"/>
    <property type="match status" value="1"/>
</dbReference>
<dbReference type="Gene3D" id="3.10.20.300">
    <property type="entry name" value="mk0293 like domain"/>
    <property type="match status" value="1"/>
</dbReference>
<dbReference type="InterPro" id="IPR002822">
    <property type="entry name" value="Ni_insertion"/>
</dbReference>
<reference evidence="3" key="1">
    <citation type="journal article" date="2020" name="mSystems">
        <title>Genome- and Community-Level Interaction Insights into Carbon Utilization and Element Cycling Functions of Hydrothermarchaeota in Hydrothermal Sediment.</title>
        <authorList>
            <person name="Zhou Z."/>
            <person name="Liu Y."/>
            <person name="Xu W."/>
            <person name="Pan J."/>
            <person name="Luo Z.H."/>
            <person name="Li M."/>
        </authorList>
    </citation>
    <scope>NUCLEOTIDE SEQUENCE [LARGE SCALE GENOMIC DNA]</scope>
    <source>
        <strain evidence="3">HyVt-577</strain>
    </source>
</reference>
<proteinExistence type="inferred from homology"/>
<name>A0A7V4U4E4_CALAY</name>
<sequence>MNILYFDCFNGLSGDMILGAFVDLGFDPTLLKEVPARLNLPQVEVTVDRIVKKGISAVTVDVLYKDQKKHRHLPDIERIIDAGDLPAKVKMLSKDMFRALAEAEARVHGIDVNRVHFHEVGALDAIVDITGAALAFHEMQFEKAFCGTIRVGSGFVHIAHGTYPVPAPATAYLLEGFTIQNGPVEKELVTPTGSAVLSVLVGKEKQARPAYRVKKVGYGAGKTDMERIPNVLRLISAEIPHEFETDEKMVLECNMDDMDPQIFPFLIEEVMNAGAVDAYVTPVIMKKGRPGHLFTAVCSVAEENRVLQALFRHSTTIGVRKIHTQRSKLKRNLTRMQTSLGEVQIKEIEMPDGSLRRTVEFEECKRIAREKELSIRDVQARLNAEINYGKNGENYTA</sequence>
<protein>
    <recommendedName>
        <fullName evidence="2">Putative nickel insertion protein</fullName>
    </recommendedName>
</protein>
<dbReference type="Gene3D" id="3.30.70.1380">
    <property type="entry name" value="Transcriptional regulatory protein pf0864 domain like"/>
    <property type="match status" value="1"/>
</dbReference>
<evidence type="ECO:0000313" key="3">
    <source>
        <dbReference type="EMBL" id="HGY56664.1"/>
    </source>
</evidence>
<dbReference type="Proteomes" id="UP000885779">
    <property type="component" value="Unassembled WGS sequence"/>
</dbReference>
<dbReference type="HAMAP" id="MF_01074">
    <property type="entry name" value="LarC"/>
    <property type="match status" value="1"/>
</dbReference>
<dbReference type="AlphaFoldDB" id="A0A7V4U4E4"/>
<dbReference type="Pfam" id="PF01969">
    <property type="entry name" value="Ni_insertion"/>
    <property type="match status" value="1"/>
</dbReference>
<keyword evidence="1 2" id="KW-0533">Nickel</keyword>
<dbReference type="GO" id="GO:0016151">
    <property type="term" value="F:nickel cation binding"/>
    <property type="evidence" value="ECO:0007669"/>
    <property type="project" value="UniProtKB-UniRule"/>
</dbReference>
<accession>A0A7V4U4E4</accession>
<dbReference type="PANTHER" id="PTHR36566">
    <property type="entry name" value="NICKEL INSERTION PROTEIN-RELATED"/>
    <property type="match status" value="1"/>
</dbReference>
<dbReference type="EMBL" id="DRQG01000121">
    <property type="protein sequence ID" value="HGY56664.1"/>
    <property type="molecule type" value="Genomic_DNA"/>
</dbReference>
<keyword evidence="2" id="KW-0456">Lyase</keyword>
<comment type="similarity">
    <text evidence="2">Belongs to the LarC family.</text>
</comment>
<organism evidence="3">
    <name type="scientific">Caldithrix abyssi</name>
    <dbReference type="NCBI Taxonomy" id="187145"/>
    <lineage>
        <taxon>Bacteria</taxon>
        <taxon>Pseudomonadati</taxon>
        <taxon>Calditrichota</taxon>
        <taxon>Calditrichia</taxon>
        <taxon>Calditrichales</taxon>
        <taxon>Calditrichaceae</taxon>
        <taxon>Caldithrix</taxon>
    </lineage>
</organism>
<evidence type="ECO:0000256" key="2">
    <source>
        <dbReference type="HAMAP-Rule" id="MF_01074"/>
    </source>
</evidence>
<comment type="caution">
    <text evidence="3">The sequence shown here is derived from an EMBL/GenBank/DDBJ whole genome shotgun (WGS) entry which is preliminary data.</text>
</comment>
<gene>
    <name evidence="3" type="primary">larC</name>
    <name evidence="3" type="ORF">ENK44_13220</name>
</gene>
<evidence type="ECO:0000256" key="1">
    <source>
        <dbReference type="ARBA" id="ARBA00022596"/>
    </source>
</evidence>
<dbReference type="NCBIfam" id="TIGR00299">
    <property type="entry name" value="nickel pincer cofactor biosynthesis protein LarC"/>
    <property type="match status" value="1"/>
</dbReference>